<accession>A0A0L8IAW4</accession>
<evidence type="ECO:0000313" key="1">
    <source>
        <dbReference type="EMBL" id="KOF98564.1"/>
    </source>
</evidence>
<name>A0A0L8IAW4_OCTBM</name>
<reference evidence="1" key="1">
    <citation type="submission" date="2015-07" db="EMBL/GenBank/DDBJ databases">
        <title>MeaNS - Measles Nucleotide Surveillance Program.</title>
        <authorList>
            <person name="Tran T."/>
            <person name="Druce J."/>
        </authorList>
    </citation>
    <scope>NUCLEOTIDE SEQUENCE</scope>
    <source>
        <strain evidence="1">UCB-OBI-ISO-001</strain>
        <tissue evidence="1">Gonad</tissue>
    </source>
</reference>
<proteinExistence type="predicted"/>
<sequence length="80" mass="8847">KAIVARLDLCKATGPDGISVIVFQKCSLELSSVLSRLFQKSISESCFMEIPNCCPVFKNCGDRSNPRNYRPISLLPIISK</sequence>
<protein>
    <recommendedName>
        <fullName evidence="2">Reverse transcriptase domain-containing protein</fullName>
    </recommendedName>
</protein>
<dbReference type="PANTHER" id="PTHR47510:SF3">
    <property type="entry name" value="ENDO_EXONUCLEASE_PHOSPHATASE DOMAIN-CONTAINING PROTEIN"/>
    <property type="match status" value="1"/>
</dbReference>
<evidence type="ECO:0008006" key="2">
    <source>
        <dbReference type="Google" id="ProtNLM"/>
    </source>
</evidence>
<organism evidence="1">
    <name type="scientific">Octopus bimaculoides</name>
    <name type="common">California two-spotted octopus</name>
    <dbReference type="NCBI Taxonomy" id="37653"/>
    <lineage>
        <taxon>Eukaryota</taxon>
        <taxon>Metazoa</taxon>
        <taxon>Spiralia</taxon>
        <taxon>Lophotrochozoa</taxon>
        <taxon>Mollusca</taxon>
        <taxon>Cephalopoda</taxon>
        <taxon>Coleoidea</taxon>
        <taxon>Octopodiformes</taxon>
        <taxon>Octopoda</taxon>
        <taxon>Incirrata</taxon>
        <taxon>Octopodidae</taxon>
        <taxon>Octopus</taxon>
    </lineage>
</organism>
<gene>
    <name evidence="1" type="ORF">OCBIM_22024515mg</name>
</gene>
<dbReference type="AlphaFoldDB" id="A0A0L8IAW4"/>
<feature type="non-terminal residue" evidence="1">
    <location>
        <position position="80"/>
    </location>
</feature>
<dbReference type="PANTHER" id="PTHR47510">
    <property type="entry name" value="REVERSE TRANSCRIPTASE DOMAIN-CONTAINING PROTEIN"/>
    <property type="match status" value="1"/>
</dbReference>
<feature type="non-terminal residue" evidence="1">
    <location>
        <position position="1"/>
    </location>
</feature>
<dbReference type="EMBL" id="KQ416125">
    <property type="protein sequence ID" value="KOF98564.1"/>
    <property type="molecule type" value="Genomic_DNA"/>
</dbReference>